<dbReference type="OrthoDB" id="5772625at2"/>
<dbReference type="InterPro" id="IPR010982">
    <property type="entry name" value="Lambda_DNA-bd_dom_sf"/>
</dbReference>
<dbReference type="AlphaFoldDB" id="M4V9N9"/>
<protein>
    <recommendedName>
        <fullName evidence="3">HTH cro/C1-type domain-containing protein</fullName>
    </recommendedName>
</protein>
<dbReference type="SUPFAM" id="SSF47413">
    <property type="entry name" value="lambda repressor-like DNA-binding domains"/>
    <property type="match status" value="1"/>
</dbReference>
<organism evidence="1 2">
    <name type="scientific">Pseudobdellovibrio exovorus JSS</name>
    <dbReference type="NCBI Taxonomy" id="1184267"/>
    <lineage>
        <taxon>Bacteria</taxon>
        <taxon>Pseudomonadati</taxon>
        <taxon>Bdellovibrionota</taxon>
        <taxon>Bdellovibrionia</taxon>
        <taxon>Bdellovibrionales</taxon>
        <taxon>Pseudobdellovibrionaceae</taxon>
        <taxon>Pseudobdellovibrio</taxon>
    </lineage>
</organism>
<dbReference type="PATRIC" id="fig|1184267.3.peg.1733"/>
<dbReference type="PANTHER" id="PTHR34504">
    <property type="entry name" value="ANTITOXIN HICB"/>
    <property type="match status" value="1"/>
</dbReference>
<dbReference type="STRING" id="1184267.A11Q_1712"/>
<dbReference type="Gene3D" id="3.30.160.250">
    <property type="match status" value="1"/>
</dbReference>
<dbReference type="InterPro" id="IPR035069">
    <property type="entry name" value="TTHA1013/TTHA0281-like"/>
</dbReference>
<evidence type="ECO:0000313" key="2">
    <source>
        <dbReference type="Proteomes" id="UP000012040"/>
    </source>
</evidence>
<dbReference type="GO" id="GO:0003677">
    <property type="term" value="F:DNA binding"/>
    <property type="evidence" value="ECO:0007669"/>
    <property type="project" value="InterPro"/>
</dbReference>
<sequence>MKYHFKVHKDKKGFWAECIELDCLTQAESKEELVTNMQEALDLHLAEPENSNVLFPEPQADLKGRSIVAVQVSPSVAFAMELRQTRLKRKMTQKAMMELLGIRNLSNYQRLEDPDRANPELKTLFELQGKLPELSVARIFG</sequence>
<dbReference type="InterPro" id="IPR051404">
    <property type="entry name" value="TA_system_antitoxin"/>
</dbReference>
<dbReference type="Proteomes" id="UP000012040">
    <property type="component" value="Chromosome"/>
</dbReference>
<gene>
    <name evidence="1" type="ORF">A11Q_1712</name>
</gene>
<dbReference type="KEGG" id="bex:A11Q_1712"/>
<reference evidence="1 2" key="1">
    <citation type="journal article" date="2013" name="ISME J.">
        <title>By their genes ye shall know them: genomic signatures of predatory bacteria.</title>
        <authorList>
            <person name="Pasternak Z."/>
            <person name="Pietrokovski S."/>
            <person name="Rotem O."/>
            <person name="Gophna U."/>
            <person name="Lurie-Weinberger M.N."/>
            <person name="Jurkevitch E."/>
        </authorList>
    </citation>
    <scope>NUCLEOTIDE SEQUENCE [LARGE SCALE GENOMIC DNA]</scope>
    <source>
        <strain evidence="1 2">JSS</strain>
    </source>
</reference>
<dbReference type="RefSeq" id="WP_015470418.1">
    <property type="nucleotide sequence ID" value="NC_020813.1"/>
</dbReference>
<dbReference type="EMBL" id="CP003537">
    <property type="protein sequence ID" value="AGH95928.1"/>
    <property type="molecule type" value="Genomic_DNA"/>
</dbReference>
<proteinExistence type="predicted"/>
<dbReference type="HOGENOM" id="CLU_1834295_0_0_7"/>
<evidence type="ECO:0008006" key="3">
    <source>
        <dbReference type="Google" id="ProtNLM"/>
    </source>
</evidence>
<dbReference type="SUPFAM" id="SSF143100">
    <property type="entry name" value="TTHA1013/TTHA0281-like"/>
    <property type="match status" value="1"/>
</dbReference>
<name>M4V9N9_9BACT</name>
<accession>M4V9N9</accession>
<evidence type="ECO:0000313" key="1">
    <source>
        <dbReference type="EMBL" id="AGH95928.1"/>
    </source>
</evidence>
<dbReference type="PANTHER" id="PTHR34504:SF2">
    <property type="entry name" value="UPF0150 PROTEIN SSL0259"/>
    <property type="match status" value="1"/>
</dbReference>
<keyword evidence="2" id="KW-1185">Reference proteome</keyword>
<dbReference type="Gene3D" id="1.10.260.40">
    <property type="entry name" value="lambda repressor-like DNA-binding domains"/>
    <property type="match status" value="1"/>
</dbReference>